<dbReference type="Gene3D" id="1.10.10.10">
    <property type="entry name" value="Winged helix-like DNA-binding domain superfamily/Winged helix DNA-binding domain"/>
    <property type="match status" value="1"/>
</dbReference>
<evidence type="ECO:0000313" key="2">
    <source>
        <dbReference type="EMBL" id="EFB76051.1"/>
    </source>
</evidence>
<evidence type="ECO:0008006" key="4">
    <source>
        <dbReference type="Google" id="ProtNLM"/>
    </source>
</evidence>
<evidence type="ECO:0000313" key="3">
    <source>
        <dbReference type="Proteomes" id="UP000003438"/>
    </source>
</evidence>
<dbReference type="STRING" id="411471.SUBVAR_05835"/>
<dbReference type="eggNOG" id="COG3935">
    <property type="taxonomic scope" value="Bacteria"/>
</dbReference>
<dbReference type="AlphaFoldDB" id="D1PNB6"/>
<organism evidence="2 3">
    <name type="scientific">Subdoligranulum variabile DSM 15176</name>
    <dbReference type="NCBI Taxonomy" id="411471"/>
    <lineage>
        <taxon>Bacteria</taxon>
        <taxon>Bacillati</taxon>
        <taxon>Bacillota</taxon>
        <taxon>Clostridia</taxon>
        <taxon>Eubacteriales</taxon>
        <taxon>Oscillospiraceae</taxon>
        <taxon>Subdoligranulum</taxon>
    </lineage>
</organism>
<gene>
    <name evidence="2" type="ORF">SUBVAR_05835</name>
</gene>
<sequence>METPGFYAILPASVRYDNRLKAAEKILFCEITALSDQNGYCHAQNGYFSQLYQVDERTIRRWIHQLEQLGYIRIEYEKAGDTQQRRIIPGGMPESDGHPVSAPDKNVRPPRTKMSGPPGQNCPPEQYKYNNTRYNNKRAREERSPEDVFSEYACGKTSLLNTLADFTRYRDGKKKPLSIEGASRVCKRLDALAKEAGVTDVDGYKVAVLDQSMLNNWDGLFPLKYEFEDRQPVVHTGSGGPAPAPREIRPDEDISQYF</sequence>
<feature type="region of interest" description="Disordered" evidence="1">
    <location>
        <begin position="232"/>
        <end position="258"/>
    </location>
</feature>
<dbReference type="Proteomes" id="UP000003438">
    <property type="component" value="Unassembled WGS sequence"/>
</dbReference>
<keyword evidence="3" id="KW-1185">Reference proteome</keyword>
<dbReference type="Pfam" id="PF13730">
    <property type="entry name" value="HTH_36"/>
    <property type="match status" value="1"/>
</dbReference>
<proteinExistence type="predicted"/>
<protein>
    <recommendedName>
        <fullName evidence="4">Helix-turn-helix domain-containing protein</fullName>
    </recommendedName>
</protein>
<dbReference type="HOGENOM" id="CLU_072522_2_0_9"/>
<name>D1PNB6_9FIRM</name>
<accession>D1PNB6</accession>
<dbReference type="EMBL" id="ACBY02000023">
    <property type="protein sequence ID" value="EFB76051.1"/>
    <property type="molecule type" value="Genomic_DNA"/>
</dbReference>
<evidence type="ECO:0000256" key="1">
    <source>
        <dbReference type="SAM" id="MobiDB-lite"/>
    </source>
</evidence>
<dbReference type="InterPro" id="IPR036388">
    <property type="entry name" value="WH-like_DNA-bd_sf"/>
</dbReference>
<feature type="region of interest" description="Disordered" evidence="1">
    <location>
        <begin position="86"/>
        <end position="129"/>
    </location>
</feature>
<reference evidence="2" key="1">
    <citation type="submission" date="2009-12" db="EMBL/GenBank/DDBJ databases">
        <authorList>
            <person name="Weinstock G."/>
            <person name="Sodergren E."/>
            <person name="Clifton S."/>
            <person name="Fulton L."/>
            <person name="Fulton B."/>
            <person name="Courtney L."/>
            <person name="Fronick C."/>
            <person name="Harrison M."/>
            <person name="Strong C."/>
            <person name="Farmer C."/>
            <person name="Delahaunty K."/>
            <person name="Markovic C."/>
            <person name="Hall O."/>
            <person name="Minx P."/>
            <person name="Tomlinson C."/>
            <person name="Mitreva M."/>
            <person name="Nelson J."/>
            <person name="Hou S."/>
            <person name="Wollam A."/>
            <person name="Pepin K.H."/>
            <person name="Johnson M."/>
            <person name="Bhonagiri V."/>
            <person name="Nash W.E."/>
            <person name="Warren W."/>
            <person name="Chinwalla A."/>
            <person name="Mardis E.R."/>
            <person name="Wilson R.K."/>
        </authorList>
    </citation>
    <scope>NUCLEOTIDE SEQUENCE [LARGE SCALE GENOMIC DNA]</scope>
    <source>
        <strain evidence="2">DSM 15176</strain>
    </source>
</reference>
<comment type="caution">
    <text evidence="2">The sequence shown here is derived from an EMBL/GenBank/DDBJ whole genome shotgun (WGS) entry which is preliminary data.</text>
</comment>
<dbReference type="RefSeq" id="WP_007047211.1">
    <property type="nucleotide sequence ID" value="NZ_GG704769.1"/>
</dbReference>